<comment type="caution">
    <text evidence="2">The sequence shown here is derived from an EMBL/GenBank/DDBJ whole genome shotgun (WGS) entry which is preliminary data.</text>
</comment>
<keyword evidence="3" id="KW-1185">Reference proteome</keyword>
<protein>
    <submittedName>
        <fullName evidence="2">Uncharacterized protein</fullName>
    </submittedName>
</protein>
<dbReference type="InterPro" id="IPR053841">
    <property type="entry name" value="MksE"/>
</dbReference>
<dbReference type="Pfam" id="PF21980">
    <property type="entry name" value="MksE"/>
    <property type="match status" value="1"/>
</dbReference>
<evidence type="ECO:0000256" key="1">
    <source>
        <dbReference type="SAM" id="MobiDB-lite"/>
    </source>
</evidence>
<dbReference type="AlphaFoldDB" id="H5TCY3"/>
<feature type="region of interest" description="Disordered" evidence="1">
    <location>
        <begin position="1"/>
        <end position="20"/>
    </location>
</feature>
<dbReference type="EMBL" id="BAET01000022">
    <property type="protein sequence ID" value="GAB56160.1"/>
    <property type="molecule type" value="Genomic_DNA"/>
</dbReference>
<reference evidence="2 3" key="1">
    <citation type="journal article" date="2012" name="J. Bacteriol.">
        <title>Genome sequence of proteorhodopsin-containing sea ice bacterium Glaciecola punicea ACAM 611T.</title>
        <authorList>
            <person name="Qin Q.-L."/>
            <person name="Xie B.-B."/>
            <person name="Shu Y.-L."/>
            <person name="Rong J.-C."/>
            <person name="Zhao D.-L."/>
            <person name="Zhang X.-Y."/>
            <person name="Chen X.-L."/>
            <person name="Zhou B.-C."/>
            <person name="Zhanga Y.-Z."/>
        </authorList>
    </citation>
    <scope>NUCLEOTIDE SEQUENCE [LARGE SCALE GENOMIC DNA]</scope>
    <source>
        <strain evidence="2 3">ACAM 611</strain>
    </source>
</reference>
<reference evidence="2 3" key="2">
    <citation type="journal article" date="2017" name="Antonie Van Leeuwenhoek">
        <title>Rhizobium rhizosphaerae sp. nov., a novel species isolated from rice rhizosphere.</title>
        <authorList>
            <person name="Zhao J.J."/>
            <person name="Zhang J."/>
            <person name="Zhang R.J."/>
            <person name="Zhang C.W."/>
            <person name="Yin H.Q."/>
            <person name="Zhang X.X."/>
        </authorList>
    </citation>
    <scope>NUCLEOTIDE SEQUENCE [LARGE SCALE GENOMIC DNA]</scope>
    <source>
        <strain evidence="2 3">ACAM 611</strain>
    </source>
</reference>
<dbReference type="eggNOG" id="ENOG5032QN7">
    <property type="taxonomic scope" value="Bacteria"/>
</dbReference>
<name>H5TCY3_9ALTE</name>
<proteinExistence type="predicted"/>
<dbReference type="RefSeq" id="WP_006006023.1">
    <property type="nucleotide sequence ID" value="NZ_BAET01000022.1"/>
</dbReference>
<sequence length="212" mass="24265">MTDSNQHNDSANATNKPASHVNTAHGAMDELNHNISARIYQRFTQGRVITKLSYNKLKSQHVEDKDYTYLFRYVDAFTLLYKLIGKELEYNAKGEFFYINNFADSEIDEADEHALRTQSILLILGRYFEMSGRNIDSLSLDSLGFNNKDIEALGESDEYKSICRALKFANWQKAIEYLVNRGFAFDTSSNHYFLSSAGKTFLDAVIQAHENL</sequence>
<dbReference type="STRING" id="56804.BAE46_11680"/>
<evidence type="ECO:0000313" key="3">
    <source>
        <dbReference type="Proteomes" id="UP000053586"/>
    </source>
</evidence>
<gene>
    <name evidence="2" type="ORF">GPUN_2045</name>
</gene>
<evidence type="ECO:0000313" key="2">
    <source>
        <dbReference type="EMBL" id="GAB56160.1"/>
    </source>
</evidence>
<organism evidence="2 3">
    <name type="scientific">Glaciecola punicea ACAM 611</name>
    <dbReference type="NCBI Taxonomy" id="1121923"/>
    <lineage>
        <taxon>Bacteria</taxon>
        <taxon>Pseudomonadati</taxon>
        <taxon>Pseudomonadota</taxon>
        <taxon>Gammaproteobacteria</taxon>
        <taxon>Alteromonadales</taxon>
        <taxon>Alteromonadaceae</taxon>
        <taxon>Glaciecola</taxon>
    </lineage>
</organism>
<accession>H5TCY3</accession>
<dbReference type="Proteomes" id="UP000053586">
    <property type="component" value="Unassembled WGS sequence"/>
</dbReference>